<dbReference type="Pfam" id="PF00440">
    <property type="entry name" value="TetR_N"/>
    <property type="match status" value="1"/>
</dbReference>
<protein>
    <submittedName>
        <fullName evidence="6">Transcriptional regulator, TetR family</fullName>
    </submittedName>
</protein>
<dbReference type="PANTHER" id="PTHR47506:SF10">
    <property type="entry name" value="TRANSCRIPTIONAL REGULATORY PROTEIN"/>
    <property type="match status" value="1"/>
</dbReference>
<proteinExistence type="predicted"/>
<reference evidence="6 7" key="1">
    <citation type="submission" date="2012-02" db="EMBL/GenBank/DDBJ databases">
        <title>Shotgun genome sequence of Phaeospirillum photometricum DSM 122.</title>
        <authorList>
            <person name="Duquesne K."/>
            <person name="Sturgis J."/>
        </authorList>
    </citation>
    <scope>NUCLEOTIDE SEQUENCE [LARGE SCALE GENOMIC DNA]</scope>
    <source>
        <strain evidence="7">DSM122</strain>
    </source>
</reference>
<dbReference type="SUPFAM" id="SSF46689">
    <property type="entry name" value="Homeodomain-like"/>
    <property type="match status" value="1"/>
</dbReference>
<dbReference type="Pfam" id="PF16925">
    <property type="entry name" value="TetR_C_13"/>
    <property type="match status" value="1"/>
</dbReference>
<evidence type="ECO:0000256" key="1">
    <source>
        <dbReference type="ARBA" id="ARBA00023015"/>
    </source>
</evidence>
<feature type="domain" description="HTH tetR-type" evidence="5">
    <location>
        <begin position="6"/>
        <end position="66"/>
    </location>
</feature>
<dbReference type="OrthoDB" id="9795242at2"/>
<dbReference type="Gene3D" id="1.10.10.60">
    <property type="entry name" value="Homeodomain-like"/>
    <property type="match status" value="1"/>
</dbReference>
<dbReference type="eggNOG" id="COG1309">
    <property type="taxonomic scope" value="Bacteria"/>
</dbReference>
<keyword evidence="3" id="KW-0804">Transcription</keyword>
<evidence type="ECO:0000256" key="2">
    <source>
        <dbReference type="ARBA" id="ARBA00023125"/>
    </source>
</evidence>
<dbReference type="EMBL" id="HE663493">
    <property type="protein sequence ID" value="CCG08849.1"/>
    <property type="molecule type" value="Genomic_DNA"/>
</dbReference>
<dbReference type="PATRIC" id="fig|1150469.3.peg.2498"/>
<dbReference type="PANTHER" id="PTHR47506">
    <property type="entry name" value="TRANSCRIPTIONAL REGULATORY PROTEIN"/>
    <property type="match status" value="1"/>
</dbReference>
<dbReference type="HOGENOM" id="CLU_069356_28_0_5"/>
<dbReference type="RefSeq" id="WP_014415483.1">
    <property type="nucleotide sequence ID" value="NC_017059.1"/>
</dbReference>
<dbReference type="AlphaFoldDB" id="H6SLI4"/>
<dbReference type="Proteomes" id="UP000033220">
    <property type="component" value="Chromosome DSM 122"/>
</dbReference>
<dbReference type="Gene3D" id="1.10.357.10">
    <property type="entry name" value="Tetracycline Repressor, domain 2"/>
    <property type="match status" value="1"/>
</dbReference>
<evidence type="ECO:0000313" key="7">
    <source>
        <dbReference type="Proteomes" id="UP000033220"/>
    </source>
</evidence>
<dbReference type="STRING" id="1150469.RSPPHO_02223"/>
<keyword evidence="7" id="KW-1185">Reference proteome</keyword>
<evidence type="ECO:0000256" key="4">
    <source>
        <dbReference type="PROSITE-ProRule" id="PRU00335"/>
    </source>
</evidence>
<keyword evidence="1" id="KW-0805">Transcription regulation</keyword>
<sequence length="197" mass="21280">MARPRAFDETEVLLQALRVFWAKGFEATTLADLLDATGLSKSSLYAAFGGKRELFLAAFAAYRDERRRRLHAALTQAPSGRAALEAYFAKVVAHAQSGEKIFGCMTCNEAVEFGPHDEAVQHLVHDDFRNMEAAFAEALARGVADGSLAPCPLGEQTRARLLVVHLLGLQTLARAKADPAVLDDAVALLFATVLPSQ</sequence>
<dbReference type="KEGG" id="rpm:RSPPHO_02223"/>
<dbReference type="InterPro" id="IPR009057">
    <property type="entry name" value="Homeodomain-like_sf"/>
</dbReference>
<accession>H6SLI4</accession>
<name>H6SLI4_PARPM</name>
<gene>
    <name evidence="6" type="ORF">RSPPHO_02223</name>
</gene>
<dbReference type="SUPFAM" id="SSF48498">
    <property type="entry name" value="Tetracyclin repressor-like, C-terminal domain"/>
    <property type="match status" value="1"/>
</dbReference>
<organism evidence="6 7">
    <name type="scientific">Pararhodospirillum photometricum DSM 122</name>
    <dbReference type="NCBI Taxonomy" id="1150469"/>
    <lineage>
        <taxon>Bacteria</taxon>
        <taxon>Pseudomonadati</taxon>
        <taxon>Pseudomonadota</taxon>
        <taxon>Alphaproteobacteria</taxon>
        <taxon>Rhodospirillales</taxon>
        <taxon>Rhodospirillaceae</taxon>
        <taxon>Pararhodospirillum</taxon>
    </lineage>
</organism>
<dbReference type="InterPro" id="IPR011075">
    <property type="entry name" value="TetR_C"/>
</dbReference>
<dbReference type="InterPro" id="IPR036271">
    <property type="entry name" value="Tet_transcr_reg_TetR-rel_C_sf"/>
</dbReference>
<keyword evidence="2 4" id="KW-0238">DNA-binding</keyword>
<dbReference type="InterPro" id="IPR001647">
    <property type="entry name" value="HTH_TetR"/>
</dbReference>
<dbReference type="PROSITE" id="PS50977">
    <property type="entry name" value="HTH_TETR_2"/>
    <property type="match status" value="1"/>
</dbReference>
<dbReference type="GO" id="GO:0003677">
    <property type="term" value="F:DNA binding"/>
    <property type="evidence" value="ECO:0007669"/>
    <property type="project" value="UniProtKB-UniRule"/>
</dbReference>
<evidence type="ECO:0000259" key="5">
    <source>
        <dbReference type="PROSITE" id="PS50977"/>
    </source>
</evidence>
<evidence type="ECO:0000256" key="3">
    <source>
        <dbReference type="ARBA" id="ARBA00023163"/>
    </source>
</evidence>
<feature type="DNA-binding region" description="H-T-H motif" evidence="4">
    <location>
        <begin position="29"/>
        <end position="48"/>
    </location>
</feature>
<evidence type="ECO:0000313" key="6">
    <source>
        <dbReference type="EMBL" id="CCG08849.1"/>
    </source>
</evidence>